<sequence length="61" mass="6960">MRSSPSRTASRRDGWLFDMVDIDRYPEHVHALQEEGFDNLASAMRVQCCALLKHLTLSSLP</sequence>
<accession>A0AAJ4XRT2</accession>
<dbReference type="Proteomes" id="UP001294444">
    <property type="component" value="Unassembled WGS sequence"/>
</dbReference>
<evidence type="ECO:0000313" key="2">
    <source>
        <dbReference type="Proteomes" id="UP001294444"/>
    </source>
</evidence>
<reference evidence="1" key="1">
    <citation type="submission" date="2023-10" db="EMBL/GenBank/DDBJ databases">
        <authorList>
            <person name="Guldener U."/>
        </authorList>
    </citation>
    <scope>NUCLEOTIDE SEQUENCE</scope>
    <source>
        <strain evidence="1">Mp4</strain>
    </source>
</reference>
<gene>
    <name evidence="1" type="ORF">MEPE_06800</name>
</gene>
<keyword evidence="2" id="KW-1185">Reference proteome</keyword>
<comment type="caution">
    <text evidence="1">The sequence shown here is derived from an EMBL/GenBank/DDBJ whole genome shotgun (WGS) entry which is preliminary data.</text>
</comment>
<proteinExistence type="predicted"/>
<evidence type="ECO:0000313" key="1">
    <source>
        <dbReference type="EMBL" id="SNX88089.1"/>
    </source>
</evidence>
<name>A0AAJ4XRT2_9BASI</name>
<protein>
    <submittedName>
        <fullName evidence="1">Uncharacterized protein</fullName>
    </submittedName>
</protein>
<organism evidence="1 2">
    <name type="scientific">Melanopsichium pennsylvanicum</name>
    <dbReference type="NCBI Taxonomy" id="63383"/>
    <lineage>
        <taxon>Eukaryota</taxon>
        <taxon>Fungi</taxon>
        <taxon>Dikarya</taxon>
        <taxon>Basidiomycota</taxon>
        <taxon>Ustilaginomycotina</taxon>
        <taxon>Ustilaginomycetes</taxon>
        <taxon>Ustilaginales</taxon>
        <taxon>Ustilaginaceae</taxon>
        <taxon>Melanopsichium</taxon>
    </lineage>
</organism>
<dbReference type="AlphaFoldDB" id="A0AAJ4XRT2"/>
<dbReference type="EMBL" id="OAPG01000023">
    <property type="protein sequence ID" value="SNX88089.1"/>
    <property type="molecule type" value="Genomic_DNA"/>
</dbReference>